<protein>
    <submittedName>
        <fullName evidence="2">Uncharacterized protein</fullName>
    </submittedName>
</protein>
<comment type="caution">
    <text evidence="2">The sequence shown here is derived from an EMBL/GenBank/DDBJ whole genome shotgun (WGS) entry which is preliminary data.</text>
</comment>
<organism evidence="2 3">
    <name type="scientific">Homarus americanus</name>
    <name type="common">American lobster</name>
    <dbReference type="NCBI Taxonomy" id="6706"/>
    <lineage>
        <taxon>Eukaryota</taxon>
        <taxon>Metazoa</taxon>
        <taxon>Ecdysozoa</taxon>
        <taxon>Arthropoda</taxon>
        <taxon>Crustacea</taxon>
        <taxon>Multicrustacea</taxon>
        <taxon>Malacostraca</taxon>
        <taxon>Eumalacostraca</taxon>
        <taxon>Eucarida</taxon>
        <taxon>Decapoda</taxon>
        <taxon>Pleocyemata</taxon>
        <taxon>Astacidea</taxon>
        <taxon>Nephropoidea</taxon>
        <taxon>Nephropidae</taxon>
        <taxon>Homarus</taxon>
    </lineage>
</organism>
<dbReference type="Proteomes" id="UP000747542">
    <property type="component" value="Unassembled WGS sequence"/>
</dbReference>
<dbReference type="OrthoDB" id="6370754at2759"/>
<name>A0A8J5MWV0_HOMAM</name>
<sequence length="1295" mass="151582">MAQESEDNFGVCMKAPLYYFFRNGCVPTLVHLIIQEFRNAQFVRFCLDNPNILQRPEHRCIGSMNMYEFLKIVHQKGKREEQKRKKEEQKKGNDSLNTSRTLHLNNLTNFEVSLRKVCVSDLLETTGYQEAFENLRDVDVTFLLNLLTNDILQYQLDDNILKTISLLKEIRNDIHHPGRSHRYAEMKKQLEVLCENTKLIYVNLKKSPDEIERIKWESLNEFHKRPQILEDLQHEALRRCPAQEHFILPNISHSRGRCQSERVIESLERYILNWKSKEQEETQPFLVCGAPGVGKTTILKNLSNSFCQHPEGSYFSLVLYFDTNCRINNTNNFMKRIFESINEIFKNTVDKYGMDIVEDVIKMYSDKILFIVDWNMTSLGDIMHDIERGTWIITYQGNPEIAEYYQILKVLPLTEQQVDQILRSISDEDRMNRICSLYQDCNYKGLLKSPDMVSIFKEIQSDSCISCDELLHHFINSKVHSTANYEEDLMKLGEIAFKMIAKNGKYYSEDDLCNVSDGVKKPFIEYHKNCPTFKYRVVEDYLAAKYVVARPEVTCIKWLSQVPLFKRVFRFACSLWCDNQQNIDHCLPFIESYLSKYLDIEKPNEKSKKWNKKKKKKKRLRCQNSYGESSPEKPMDVDIDDDVTSTTNCSFVDNVSDCRKRDSFTKWSYLIKLTENCQYHEKVMEKLAQLLLHKQTWQFKCKILDEGKIEKITNVLRHVKEIKSLIVKLESGSNVKILCLVWTMISELKELEGIRVQIMIIQNEWNPVKHRRELMELSHLITRNNTLSITKYIGPFVCSEIPEFFKCLCFRKLEVLDLYVCDIATLREVMSCTNLPHLRDVIVRVNLKSEEQALEDNIKLLVPEFGPFTMIIKYFDNLQKLLDRFESPLNLTSLSIHDVYIHKKFKLDLSRFKNLTCLFVRFVKGTKTAYVLPISPADQEPMEIEDNKETSSAKVSLEQWVFNLSMNLIIPKGLERLLLRNMDFCNNSNSFLLLKYWKTCHIQRLIIEDSSLSLAGVRKILKSHTESLDDKGLEQAMKKIKLEKKISTQVRELLQKTPRLAKEKREERRQNKPDGKELIITSNFDLCKVCKKFPCTCGHQGKGDTREDIEDLIYLIEDTYSYEILSFSFSCNIITVRKDLCGDLRVHCPLSGLKDDSLYNLENDDNMDNLENEAPMPSTRSHVRHLFQTLTLAQCICLSYTDLTYRGAMQVIKILKQGKREYSGQGCVEPFSLTIMSTHHPNSKDEIENSSFLNFLQVEDCLVQFNFCCCCRERCHRINMTRAGRFYVNGEIYNL</sequence>
<gene>
    <name evidence="2" type="ORF">Hamer_G011111</name>
</gene>
<dbReference type="EMBL" id="JAHLQT010022636">
    <property type="protein sequence ID" value="KAG7166282.1"/>
    <property type="molecule type" value="Genomic_DNA"/>
</dbReference>
<proteinExistence type="predicted"/>
<feature type="region of interest" description="Disordered" evidence="1">
    <location>
        <begin position="77"/>
        <end position="98"/>
    </location>
</feature>
<feature type="region of interest" description="Disordered" evidence="1">
    <location>
        <begin position="608"/>
        <end position="634"/>
    </location>
</feature>
<feature type="compositionally biased region" description="Basic residues" evidence="1">
    <location>
        <begin position="609"/>
        <end position="621"/>
    </location>
</feature>
<keyword evidence="3" id="KW-1185">Reference proteome</keyword>
<feature type="compositionally biased region" description="Basic and acidic residues" evidence="1">
    <location>
        <begin position="78"/>
        <end position="93"/>
    </location>
</feature>
<evidence type="ECO:0000313" key="2">
    <source>
        <dbReference type="EMBL" id="KAG7166282.1"/>
    </source>
</evidence>
<evidence type="ECO:0000313" key="3">
    <source>
        <dbReference type="Proteomes" id="UP000747542"/>
    </source>
</evidence>
<accession>A0A8J5MWV0</accession>
<reference evidence="2" key="1">
    <citation type="journal article" date="2021" name="Sci. Adv.">
        <title>The American lobster genome reveals insights on longevity, neural, and immune adaptations.</title>
        <authorList>
            <person name="Polinski J.M."/>
            <person name="Zimin A.V."/>
            <person name="Clark K.F."/>
            <person name="Kohn A.B."/>
            <person name="Sadowski N."/>
            <person name="Timp W."/>
            <person name="Ptitsyn A."/>
            <person name="Khanna P."/>
            <person name="Romanova D.Y."/>
            <person name="Williams P."/>
            <person name="Greenwood S.J."/>
            <person name="Moroz L.L."/>
            <person name="Walt D.R."/>
            <person name="Bodnar A.G."/>
        </authorList>
    </citation>
    <scope>NUCLEOTIDE SEQUENCE</scope>
    <source>
        <strain evidence="2">GMGI-L3</strain>
    </source>
</reference>
<evidence type="ECO:0000256" key="1">
    <source>
        <dbReference type="SAM" id="MobiDB-lite"/>
    </source>
</evidence>